<dbReference type="EMBL" id="BMOC01000009">
    <property type="protein sequence ID" value="GGJ07425.1"/>
    <property type="molecule type" value="Genomic_DNA"/>
</dbReference>
<gene>
    <name evidence="2" type="ORF">GCM10008995_16550</name>
</gene>
<reference evidence="2" key="1">
    <citation type="journal article" date="2014" name="Int. J. Syst. Evol. Microbiol.">
        <title>Complete genome sequence of Corynebacterium casei LMG S-19264T (=DSM 44701T), isolated from a smear-ripened cheese.</title>
        <authorList>
            <consortium name="US DOE Joint Genome Institute (JGI-PGF)"/>
            <person name="Walter F."/>
            <person name="Albersmeier A."/>
            <person name="Kalinowski J."/>
            <person name="Ruckert C."/>
        </authorList>
    </citation>
    <scope>NUCLEOTIDE SEQUENCE</scope>
    <source>
        <strain evidence="2">JCM 14359</strain>
    </source>
</reference>
<feature type="transmembrane region" description="Helical" evidence="1">
    <location>
        <begin position="108"/>
        <end position="141"/>
    </location>
</feature>
<name>A0A830EN90_9EURY</name>
<organism evidence="2 3">
    <name type="scientific">Halobellus salinus</name>
    <dbReference type="NCBI Taxonomy" id="931585"/>
    <lineage>
        <taxon>Archaea</taxon>
        <taxon>Methanobacteriati</taxon>
        <taxon>Methanobacteriota</taxon>
        <taxon>Stenosarchaea group</taxon>
        <taxon>Halobacteria</taxon>
        <taxon>Halobacteriales</taxon>
        <taxon>Haloferacaceae</taxon>
        <taxon>Halobellus</taxon>
    </lineage>
</organism>
<dbReference type="InterPro" id="IPR002798">
    <property type="entry name" value="SpoIIM-like"/>
</dbReference>
<evidence type="ECO:0000313" key="3">
    <source>
        <dbReference type="Proteomes" id="UP000653099"/>
    </source>
</evidence>
<protein>
    <recommendedName>
        <fullName evidence="4">Stage II sporulation protein M</fullName>
    </recommendedName>
</protein>
<keyword evidence="1" id="KW-1133">Transmembrane helix</keyword>
<dbReference type="PANTHER" id="PTHR35337">
    <property type="entry name" value="SLR1478 PROTEIN"/>
    <property type="match status" value="1"/>
</dbReference>
<feature type="transmembrane region" description="Helical" evidence="1">
    <location>
        <begin position="452"/>
        <end position="473"/>
    </location>
</feature>
<comment type="caution">
    <text evidence="2">The sequence shown here is derived from an EMBL/GenBank/DDBJ whole genome shotgun (WGS) entry which is preliminary data.</text>
</comment>
<keyword evidence="1" id="KW-0472">Membrane</keyword>
<evidence type="ECO:0000313" key="2">
    <source>
        <dbReference type="EMBL" id="GGJ07425.1"/>
    </source>
</evidence>
<keyword evidence="3" id="KW-1185">Reference proteome</keyword>
<dbReference type="Proteomes" id="UP000653099">
    <property type="component" value="Unassembled WGS sequence"/>
</dbReference>
<reference evidence="2" key="2">
    <citation type="submission" date="2020-09" db="EMBL/GenBank/DDBJ databases">
        <authorList>
            <person name="Sun Q."/>
            <person name="Ohkuma M."/>
        </authorList>
    </citation>
    <scope>NUCLEOTIDE SEQUENCE</scope>
    <source>
        <strain evidence="2">JCM 14359</strain>
    </source>
</reference>
<dbReference type="RefSeq" id="WP_283401365.1">
    <property type="nucleotide sequence ID" value="NZ_FXTR01000011.1"/>
</dbReference>
<evidence type="ECO:0008006" key="4">
    <source>
        <dbReference type="Google" id="ProtNLM"/>
    </source>
</evidence>
<feature type="transmembrane region" description="Helical" evidence="1">
    <location>
        <begin position="255"/>
        <end position="279"/>
    </location>
</feature>
<evidence type="ECO:0000256" key="1">
    <source>
        <dbReference type="SAM" id="Phobius"/>
    </source>
</evidence>
<feature type="transmembrane region" description="Helical" evidence="1">
    <location>
        <begin position="493"/>
        <end position="519"/>
    </location>
</feature>
<feature type="transmembrane region" description="Helical" evidence="1">
    <location>
        <begin position="162"/>
        <end position="189"/>
    </location>
</feature>
<feature type="transmembrane region" description="Helical" evidence="1">
    <location>
        <begin position="30"/>
        <end position="59"/>
    </location>
</feature>
<sequence>MQDRHIGSVNPSTALRTGARLLWERSASVLPVYLLASGLYGAARAPLVVAGVAAVWLLAAGGRLDPFIDRLRAAEGGSAGSAATGTGNGTLPPELADAVAGVLTPGVVLVVAGGVLASAALAVIASAVGNAAAVGGLFGLLRGDDGVRAAVAGVRRHWRPFVGVRLLVVAAVAAALTPLVGLVAAVIGVTAGAGGLAGTRALGVVAAVLGGLVTLLAVPVVLVLVAFADQAVVVDDVGAVAGVTRSARLPLRRPIAVLGYVAVATGAVLVSVVVGGLAATAGAPRTAALVSAVLVPPVVDGFKTALYAETPLPPAPDGGPQPVGRRIRAAFGGGLRSVAGFVGNHPLANLAAFGCFAAGGAAGWLATATIGADLPVGGDVGGVFGAVPVGTFVNLATNNWLVAVDLAYSGVAAGVPAVVTLVFNGLLVGAVGGVFDPVAFLALVAPHGVIEIPALVVGGAAGLSLGGVGVGAIRGRYDDRDVAGAIKRTYRVLLGLVVLFVVAAFIEAFLTPAVAGAVLGG</sequence>
<feature type="transmembrane region" description="Helical" evidence="1">
    <location>
        <begin position="400"/>
        <end position="419"/>
    </location>
</feature>
<accession>A0A830EN90</accession>
<dbReference type="Pfam" id="PF01944">
    <property type="entry name" value="SpoIIM"/>
    <property type="match status" value="1"/>
</dbReference>
<dbReference type="AlphaFoldDB" id="A0A830EN90"/>
<proteinExistence type="predicted"/>
<dbReference type="PANTHER" id="PTHR35337:SF1">
    <property type="entry name" value="SLR1478 PROTEIN"/>
    <property type="match status" value="1"/>
</dbReference>
<keyword evidence="1" id="KW-0812">Transmembrane</keyword>
<feature type="transmembrane region" description="Helical" evidence="1">
    <location>
        <begin position="201"/>
        <end position="227"/>
    </location>
</feature>